<dbReference type="Gene3D" id="3.30.40.10">
    <property type="entry name" value="Zinc/RING finger domain, C3HC4 (zinc finger)"/>
    <property type="match status" value="1"/>
</dbReference>
<comment type="caution">
    <text evidence="5">The sequence shown here is derived from an EMBL/GenBank/DDBJ whole genome shotgun (WGS) entry which is preliminary data.</text>
</comment>
<evidence type="ECO:0000313" key="6">
    <source>
        <dbReference type="Proteomes" id="UP001489004"/>
    </source>
</evidence>
<protein>
    <recommendedName>
        <fullName evidence="4">RING-CH-type domain-containing protein</fullName>
    </recommendedName>
</protein>
<dbReference type="Pfam" id="PF12906">
    <property type="entry name" value="RINGv"/>
    <property type="match status" value="1"/>
</dbReference>
<dbReference type="InterPro" id="IPR011016">
    <property type="entry name" value="Znf_RING-CH"/>
</dbReference>
<dbReference type="InterPro" id="IPR013083">
    <property type="entry name" value="Znf_RING/FYVE/PHD"/>
</dbReference>
<proteinExistence type="predicted"/>
<keyword evidence="1" id="KW-0479">Metal-binding</keyword>
<name>A0AAW1Q1N6_9CHLO</name>
<evidence type="ECO:0000256" key="3">
    <source>
        <dbReference type="ARBA" id="ARBA00022833"/>
    </source>
</evidence>
<gene>
    <name evidence="5" type="ORF">WJX72_010393</name>
</gene>
<sequence>MALVAHSYSSGCGQSSQDVCWVCLDDGTASDPLVQQWHCPRPVHAQCLARWQLHAAGSREETHCRFCDAQLPDWRKVLSPSCMLAGTRCLPTMSVTFNGQLHHIAVRSGPGGYQAFVNDIRNIFGITDECEMNLTFDCADPATGQLLKLNGAGAYNAAVHCAAVAASKRMPGFLPPAGPAALQPYPADAAATNGSSLQEQQALLQLVDRLRCIMDRSGLRPHVPEEDVEQLCCMQLRLRSMLDQAAPQC</sequence>
<reference evidence="5 6" key="1">
    <citation type="journal article" date="2024" name="Nat. Commun.">
        <title>Phylogenomics reveals the evolutionary origins of lichenization in chlorophyte algae.</title>
        <authorList>
            <person name="Puginier C."/>
            <person name="Libourel C."/>
            <person name="Otte J."/>
            <person name="Skaloud P."/>
            <person name="Haon M."/>
            <person name="Grisel S."/>
            <person name="Petersen M."/>
            <person name="Berrin J.G."/>
            <person name="Delaux P.M."/>
            <person name="Dal Grande F."/>
            <person name="Keller J."/>
        </authorList>
    </citation>
    <scope>NUCLEOTIDE SEQUENCE [LARGE SCALE GENOMIC DNA]</scope>
    <source>
        <strain evidence="5 6">SAG 2043</strain>
    </source>
</reference>
<keyword evidence="6" id="KW-1185">Reference proteome</keyword>
<accession>A0AAW1Q1N6</accession>
<keyword evidence="3" id="KW-0862">Zinc</keyword>
<dbReference type="AlphaFoldDB" id="A0AAW1Q1N6"/>
<evidence type="ECO:0000313" key="5">
    <source>
        <dbReference type="EMBL" id="KAK9815830.1"/>
    </source>
</evidence>
<feature type="domain" description="RING-CH-type" evidence="4">
    <location>
        <begin position="20"/>
        <end position="67"/>
    </location>
</feature>
<evidence type="ECO:0000256" key="1">
    <source>
        <dbReference type="ARBA" id="ARBA00022723"/>
    </source>
</evidence>
<evidence type="ECO:0000259" key="4">
    <source>
        <dbReference type="Pfam" id="PF12906"/>
    </source>
</evidence>
<dbReference type="EMBL" id="JALJOR010000006">
    <property type="protein sequence ID" value="KAK9815830.1"/>
    <property type="molecule type" value="Genomic_DNA"/>
</dbReference>
<dbReference type="Proteomes" id="UP001489004">
    <property type="component" value="Unassembled WGS sequence"/>
</dbReference>
<organism evidence="5 6">
    <name type="scientific">[Myrmecia] bisecta</name>
    <dbReference type="NCBI Taxonomy" id="41462"/>
    <lineage>
        <taxon>Eukaryota</taxon>
        <taxon>Viridiplantae</taxon>
        <taxon>Chlorophyta</taxon>
        <taxon>core chlorophytes</taxon>
        <taxon>Trebouxiophyceae</taxon>
        <taxon>Trebouxiales</taxon>
        <taxon>Trebouxiaceae</taxon>
        <taxon>Myrmecia</taxon>
    </lineage>
</organism>
<dbReference type="GO" id="GO:0008270">
    <property type="term" value="F:zinc ion binding"/>
    <property type="evidence" value="ECO:0007669"/>
    <property type="project" value="UniProtKB-KW"/>
</dbReference>
<keyword evidence="2" id="KW-0863">Zinc-finger</keyword>
<evidence type="ECO:0000256" key="2">
    <source>
        <dbReference type="ARBA" id="ARBA00022771"/>
    </source>
</evidence>